<dbReference type="EC" id="3.5.1.44" evidence="4"/>
<comment type="catalytic activity">
    <reaction evidence="4">
        <text>L-glutaminyl-[protein] + H2O = L-glutamyl-[protein] + NH4(+)</text>
        <dbReference type="Rhea" id="RHEA:16441"/>
        <dbReference type="Rhea" id="RHEA-COMP:10207"/>
        <dbReference type="Rhea" id="RHEA-COMP:10208"/>
        <dbReference type="ChEBI" id="CHEBI:15377"/>
        <dbReference type="ChEBI" id="CHEBI:28938"/>
        <dbReference type="ChEBI" id="CHEBI:29973"/>
        <dbReference type="ChEBI" id="CHEBI:30011"/>
        <dbReference type="EC" id="3.5.1.44"/>
    </reaction>
</comment>
<dbReference type="SMART" id="SM00448">
    <property type="entry name" value="REC"/>
    <property type="match status" value="1"/>
</dbReference>
<dbReference type="InterPro" id="IPR011006">
    <property type="entry name" value="CheY-like_superfamily"/>
</dbReference>
<feature type="modified residue" description="4-aspartylphosphate" evidence="4 6">
    <location>
        <position position="65"/>
    </location>
</feature>
<dbReference type="EC" id="3.1.1.61" evidence="4"/>
<evidence type="ECO:0000259" key="8">
    <source>
        <dbReference type="PROSITE" id="PS50122"/>
    </source>
</evidence>
<dbReference type="PIRSF" id="PIRSF000876">
    <property type="entry name" value="RR_chemtxs_CheB"/>
    <property type="match status" value="1"/>
</dbReference>
<keyword evidence="4 6" id="KW-0597">Phosphoprotein</keyword>
<sequence length="361" mass="38549">MSLANKENTASRLRVLVVDDSGFFRRRIVEILEGDAKLEVVGTAANGQEAVRQVLALKPDVVTMDIEMPVMDGITAVRRIMALRPTAVLMFSSLTYEGAQATLNALEAGALDFLPKRFDEFSRDKEEAKRTLRNRVRAIGLEGLRMQQAPAARPAVARPAAPAAPRLQPAARKGDFRLIAIGSSTGGPVALQQVLGRLPASFPLPLLLIQHMPASFTPAFAERLNQQCSIQVKEAEDGEALQPGVAYLAPGGRQLAVESQGPRVCLRVYDDPAQHYRPCVDLAFESVARVFHARALAIVLTGMGADGREGARALKQGGASVWTQDEASCVIYGMPGAVADAGLADEVLSLGQIGPHLASSV</sequence>
<comment type="PTM">
    <text evidence="4">Phosphorylated by CheA. Phosphorylation of the N-terminal regulatory domain activates the methylesterase activity.</text>
</comment>
<comment type="domain">
    <text evidence="4">Contains a C-terminal catalytic domain, and an N-terminal region which modulates catalytic activity.</text>
</comment>
<dbReference type="CDD" id="cd17541">
    <property type="entry name" value="REC_CheB-like"/>
    <property type="match status" value="1"/>
</dbReference>
<evidence type="ECO:0000256" key="6">
    <source>
        <dbReference type="PROSITE-ProRule" id="PRU00169"/>
    </source>
</evidence>
<dbReference type="PROSITE" id="PS50110">
    <property type="entry name" value="RESPONSE_REGULATORY"/>
    <property type="match status" value="1"/>
</dbReference>
<dbReference type="SUPFAM" id="SSF52738">
    <property type="entry name" value="Methylesterase CheB, C-terminal domain"/>
    <property type="match status" value="1"/>
</dbReference>
<dbReference type="AlphaFoldDB" id="A0A1Z4VQI7"/>
<dbReference type="GO" id="GO:0006935">
    <property type="term" value="P:chemotaxis"/>
    <property type="evidence" value="ECO:0007669"/>
    <property type="project" value="UniProtKB-UniRule"/>
</dbReference>
<dbReference type="InterPro" id="IPR008248">
    <property type="entry name" value="CheB-like"/>
</dbReference>
<proteinExistence type="inferred from homology"/>
<dbReference type="PANTHER" id="PTHR42872">
    <property type="entry name" value="PROTEIN-GLUTAMATE METHYLESTERASE/PROTEIN-GLUTAMINE GLUTAMINASE"/>
    <property type="match status" value="1"/>
</dbReference>
<dbReference type="Gene3D" id="3.40.50.2300">
    <property type="match status" value="1"/>
</dbReference>
<evidence type="ECO:0000256" key="4">
    <source>
        <dbReference type="HAMAP-Rule" id="MF_00099"/>
    </source>
</evidence>
<dbReference type="GO" id="GO:0050568">
    <property type="term" value="F:protein-glutamine glutaminase activity"/>
    <property type="evidence" value="ECO:0007669"/>
    <property type="project" value="UniProtKB-UniRule"/>
</dbReference>
<dbReference type="InterPro" id="IPR035909">
    <property type="entry name" value="CheB_C"/>
</dbReference>
<evidence type="ECO:0000256" key="2">
    <source>
        <dbReference type="ARBA" id="ARBA00022801"/>
    </source>
</evidence>
<comment type="catalytic activity">
    <reaction evidence="3 4">
        <text>[protein]-L-glutamate 5-O-methyl ester + H2O = L-glutamyl-[protein] + methanol + H(+)</text>
        <dbReference type="Rhea" id="RHEA:23236"/>
        <dbReference type="Rhea" id="RHEA-COMP:10208"/>
        <dbReference type="Rhea" id="RHEA-COMP:10311"/>
        <dbReference type="ChEBI" id="CHEBI:15377"/>
        <dbReference type="ChEBI" id="CHEBI:15378"/>
        <dbReference type="ChEBI" id="CHEBI:17790"/>
        <dbReference type="ChEBI" id="CHEBI:29973"/>
        <dbReference type="ChEBI" id="CHEBI:82795"/>
        <dbReference type="EC" id="3.1.1.61"/>
    </reaction>
</comment>
<feature type="active site" evidence="4 5">
    <location>
        <position position="211"/>
    </location>
</feature>
<comment type="function">
    <text evidence="4">Involved in chemotaxis. Part of a chemotaxis signal transduction system that modulates chemotaxis in response to various stimuli. Catalyzes the demethylation of specific methylglutamate residues introduced into the chemoreceptors (methyl-accepting chemotaxis proteins or MCP) by CheR. Also mediates the irreversible deamidation of specific glutamine residues to glutamic acid.</text>
</comment>
<dbReference type="HAMAP" id="MF_00099">
    <property type="entry name" value="CheB_chemtxs"/>
    <property type="match status" value="1"/>
</dbReference>
<dbReference type="Gene3D" id="3.40.50.180">
    <property type="entry name" value="Methylesterase CheB, C-terminal domain"/>
    <property type="match status" value="1"/>
</dbReference>
<dbReference type="GO" id="GO:0000156">
    <property type="term" value="F:phosphorelay response regulator activity"/>
    <property type="evidence" value="ECO:0007669"/>
    <property type="project" value="InterPro"/>
</dbReference>
<dbReference type="EMBL" id="AP018052">
    <property type="protein sequence ID" value="BAZ93896.1"/>
    <property type="molecule type" value="Genomic_DNA"/>
</dbReference>
<dbReference type="GO" id="GO:0005737">
    <property type="term" value="C:cytoplasm"/>
    <property type="evidence" value="ECO:0007669"/>
    <property type="project" value="UniProtKB-SubCell"/>
</dbReference>
<evidence type="ECO:0000256" key="5">
    <source>
        <dbReference type="PROSITE-ProRule" id="PRU00050"/>
    </source>
</evidence>
<comment type="subcellular location">
    <subcellularLocation>
        <location evidence="4">Cytoplasm</location>
    </subcellularLocation>
</comment>
<dbReference type="InterPro" id="IPR001789">
    <property type="entry name" value="Sig_transdc_resp-reg_receiver"/>
</dbReference>
<feature type="domain" description="Response regulatory" evidence="7">
    <location>
        <begin position="14"/>
        <end position="131"/>
    </location>
</feature>
<dbReference type="PANTHER" id="PTHR42872:SF3">
    <property type="entry name" value="PROTEIN-GLUTAMATE METHYLESTERASE_PROTEIN-GLUTAMINE GLUTAMINASE 1"/>
    <property type="match status" value="1"/>
</dbReference>
<protein>
    <recommendedName>
        <fullName evidence="4">Protein-glutamate methylesterase/protein-glutamine glutaminase</fullName>
        <ecNumber evidence="4">3.1.1.61</ecNumber>
        <ecNumber evidence="4">3.5.1.44</ecNumber>
    </recommendedName>
</protein>
<dbReference type="SUPFAM" id="SSF52172">
    <property type="entry name" value="CheY-like"/>
    <property type="match status" value="1"/>
</dbReference>
<dbReference type="Proteomes" id="UP000218765">
    <property type="component" value="Chromosome"/>
</dbReference>
<feature type="domain" description="CheB-type methylesterase" evidence="8">
    <location>
        <begin position="169"/>
        <end position="361"/>
    </location>
</feature>
<evidence type="ECO:0000256" key="3">
    <source>
        <dbReference type="ARBA" id="ARBA00048267"/>
    </source>
</evidence>
<evidence type="ECO:0000259" key="7">
    <source>
        <dbReference type="PROSITE" id="PS50110"/>
    </source>
</evidence>
<evidence type="ECO:0000313" key="10">
    <source>
        <dbReference type="Proteomes" id="UP000218765"/>
    </source>
</evidence>
<feature type="active site" evidence="4 5">
    <location>
        <position position="184"/>
    </location>
</feature>
<keyword evidence="1 4" id="KW-0145">Chemotaxis</keyword>
<keyword evidence="2 4" id="KW-0378">Hydrolase</keyword>
<organism evidence="9 10">
    <name type="scientific">Thiohalobacter thiocyanaticus</name>
    <dbReference type="NCBI Taxonomy" id="585455"/>
    <lineage>
        <taxon>Bacteria</taxon>
        <taxon>Pseudomonadati</taxon>
        <taxon>Pseudomonadota</taxon>
        <taxon>Gammaproteobacteria</taxon>
        <taxon>Thiohalobacterales</taxon>
        <taxon>Thiohalobacteraceae</taxon>
        <taxon>Thiohalobacter</taxon>
    </lineage>
</organism>
<dbReference type="PROSITE" id="PS50122">
    <property type="entry name" value="CHEB"/>
    <property type="match status" value="1"/>
</dbReference>
<comment type="similarity">
    <text evidence="4">Belongs to the CheB family.</text>
</comment>
<dbReference type="Pfam" id="PF00072">
    <property type="entry name" value="Response_reg"/>
    <property type="match status" value="1"/>
</dbReference>
<keyword evidence="10" id="KW-1185">Reference proteome</keyword>
<dbReference type="InterPro" id="IPR000673">
    <property type="entry name" value="Sig_transdc_resp-reg_Me-estase"/>
</dbReference>
<accession>A0A1Z4VQI7</accession>
<evidence type="ECO:0000256" key="1">
    <source>
        <dbReference type="ARBA" id="ARBA00022500"/>
    </source>
</evidence>
<dbReference type="GO" id="GO:0008984">
    <property type="term" value="F:protein-glutamate methylesterase activity"/>
    <property type="evidence" value="ECO:0007669"/>
    <property type="project" value="UniProtKB-UniRule"/>
</dbReference>
<dbReference type="KEGG" id="ttc:FOKN1_1500"/>
<dbReference type="RefSeq" id="WP_231971578.1">
    <property type="nucleotide sequence ID" value="NZ_AP018052.1"/>
</dbReference>
<feature type="active site" evidence="4 5">
    <location>
        <position position="306"/>
    </location>
</feature>
<keyword evidence="4" id="KW-0963">Cytoplasm</keyword>
<gene>
    <name evidence="4" type="primary">cheB</name>
    <name evidence="9" type="ORF">FOKN1_1500</name>
</gene>
<dbReference type="Pfam" id="PF01339">
    <property type="entry name" value="CheB_methylest"/>
    <property type="match status" value="1"/>
</dbReference>
<reference evidence="9 10" key="1">
    <citation type="submission" date="2017-05" db="EMBL/GenBank/DDBJ databases">
        <title>Thiocyanate degradation by Thiohalobacter thiocyanaticus FOKN1.</title>
        <authorList>
            <person name="Oshiki M."/>
            <person name="Fukushima T."/>
            <person name="Kawano S."/>
            <person name="Nakagawa J."/>
        </authorList>
    </citation>
    <scope>NUCLEOTIDE SEQUENCE [LARGE SCALE GENOMIC DNA]</scope>
    <source>
        <strain evidence="9 10">FOKN1</strain>
    </source>
</reference>
<evidence type="ECO:0000313" key="9">
    <source>
        <dbReference type="EMBL" id="BAZ93896.1"/>
    </source>
</evidence>
<name>A0A1Z4VQI7_9GAMM</name>
<dbReference type="CDD" id="cd16432">
    <property type="entry name" value="CheB_Rec"/>
    <property type="match status" value="1"/>
</dbReference>
<dbReference type="NCBIfam" id="NF001965">
    <property type="entry name" value="PRK00742.1"/>
    <property type="match status" value="1"/>
</dbReference>